<feature type="transmembrane region" description="Helical" evidence="5">
    <location>
        <begin position="385"/>
        <end position="409"/>
    </location>
</feature>
<protein>
    <submittedName>
        <fullName evidence="7">APC family permease</fullName>
    </submittedName>
</protein>
<feature type="transmembrane region" description="Helical" evidence="5">
    <location>
        <begin position="446"/>
        <end position="464"/>
    </location>
</feature>
<organism evidence="7 8">
    <name type="scientific">Amycolatopsis mongoliensis</name>
    <dbReference type="NCBI Taxonomy" id="715475"/>
    <lineage>
        <taxon>Bacteria</taxon>
        <taxon>Bacillati</taxon>
        <taxon>Actinomycetota</taxon>
        <taxon>Actinomycetes</taxon>
        <taxon>Pseudonocardiales</taxon>
        <taxon>Pseudonocardiaceae</taxon>
        <taxon>Amycolatopsis</taxon>
    </lineage>
</organism>
<feature type="transmembrane region" description="Helical" evidence="5">
    <location>
        <begin position="167"/>
        <end position="189"/>
    </location>
</feature>
<dbReference type="EMBL" id="CP127295">
    <property type="protein sequence ID" value="WIY01120.1"/>
    <property type="molecule type" value="Genomic_DNA"/>
</dbReference>
<name>A0A9Y2JNU0_9PSEU</name>
<feature type="transmembrane region" description="Helical" evidence="5">
    <location>
        <begin position="346"/>
        <end position="365"/>
    </location>
</feature>
<dbReference type="Proteomes" id="UP001239397">
    <property type="component" value="Chromosome"/>
</dbReference>
<keyword evidence="3 5" id="KW-1133">Transmembrane helix</keyword>
<feature type="domain" description="Amino acid permease/ SLC12A" evidence="6">
    <location>
        <begin position="47"/>
        <end position="411"/>
    </location>
</feature>
<dbReference type="InterPro" id="IPR050367">
    <property type="entry name" value="APC_superfamily"/>
</dbReference>
<proteinExistence type="predicted"/>
<comment type="subcellular location">
    <subcellularLocation>
        <location evidence="1">Membrane</location>
        <topology evidence="1">Multi-pass membrane protein</topology>
    </subcellularLocation>
</comment>
<dbReference type="PANTHER" id="PTHR42770:SF7">
    <property type="entry name" value="MEMBRANE PROTEIN"/>
    <property type="match status" value="1"/>
</dbReference>
<evidence type="ECO:0000256" key="3">
    <source>
        <dbReference type="ARBA" id="ARBA00022989"/>
    </source>
</evidence>
<dbReference type="Pfam" id="PF00324">
    <property type="entry name" value="AA_permease"/>
    <property type="match status" value="1"/>
</dbReference>
<feature type="transmembrane region" description="Helical" evidence="5">
    <location>
        <begin position="246"/>
        <end position="269"/>
    </location>
</feature>
<feature type="transmembrane region" description="Helical" evidence="5">
    <location>
        <begin position="209"/>
        <end position="226"/>
    </location>
</feature>
<dbReference type="GO" id="GO:0016020">
    <property type="term" value="C:membrane"/>
    <property type="evidence" value="ECO:0007669"/>
    <property type="project" value="UniProtKB-SubCell"/>
</dbReference>
<accession>A0A9Y2JNU0</accession>
<dbReference type="KEGG" id="amog:QRX60_44995"/>
<dbReference type="InterPro" id="IPR004841">
    <property type="entry name" value="AA-permease/SLC12A_dom"/>
</dbReference>
<feature type="transmembrane region" description="Helical" evidence="5">
    <location>
        <begin position="300"/>
        <end position="325"/>
    </location>
</feature>
<keyword evidence="2 5" id="KW-0812">Transmembrane</keyword>
<gene>
    <name evidence="7" type="ORF">QRX60_44995</name>
</gene>
<dbReference type="Gene3D" id="1.20.1740.10">
    <property type="entry name" value="Amino acid/polyamine transporter I"/>
    <property type="match status" value="1"/>
</dbReference>
<evidence type="ECO:0000313" key="7">
    <source>
        <dbReference type="EMBL" id="WIY01120.1"/>
    </source>
</evidence>
<evidence type="ECO:0000259" key="6">
    <source>
        <dbReference type="Pfam" id="PF00324"/>
    </source>
</evidence>
<reference evidence="7 8" key="1">
    <citation type="submission" date="2023-06" db="EMBL/GenBank/DDBJ databases">
        <authorList>
            <person name="Oyuntsetseg B."/>
            <person name="Kim S.B."/>
        </authorList>
    </citation>
    <scope>NUCLEOTIDE SEQUENCE [LARGE SCALE GENOMIC DNA]</scope>
    <source>
        <strain evidence="7 8">4-36</strain>
    </source>
</reference>
<evidence type="ECO:0000256" key="2">
    <source>
        <dbReference type="ARBA" id="ARBA00022692"/>
    </source>
</evidence>
<evidence type="ECO:0000313" key="8">
    <source>
        <dbReference type="Proteomes" id="UP001239397"/>
    </source>
</evidence>
<keyword evidence="4 5" id="KW-0472">Membrane</keyword>
<keyword evidence="8" id="KW-1185">Reference proteome</keyword>
<feature type="transmembrane region" description="Helical" evidence="5">
    <location>
        <begin position="421"/>
        <end position="440"/>
    </location>
</feature>
<feature type="transmembrane region" description="Helical" evidence="5">
    <location>
        <begin position="138"/>
        <end position="160"/>
    </location>
</feature>
<dbReference type="RefSeq" id="WP_285997580.1">
    <property type="nucleotide sequence ID" value="NZ_CP127295.1"/>
</dbReference>
<dbReference type="PIRSF" id="PIRSF006060">
    <property type="entry name" value="AA_transporter"/>
    <property type="match status" value="1"/>
</dbReference>
<evidence type="ECO:0000256" key="1">
    <source>
        <dbReference type="ARBA" id="ARBA00004141"/>
    </source>
</evidence>
<sequence length="490" mass="51288">MDSGGETTPAALGTRRLGLGQVVAQSLGTNSPVFNAVTFLPLIAGGARGHAGAGGAIPLSVLLSAVAAFGVAWTLSRFSRQVDATGSCYLYISRSFGDRAGTAFGSLNYFSIVLGPLTPLIFGGYVEDFLGSRFGLHVPWWLLSLALVAVVGVVLMLGVSISTRAQLVWSLVSMLAIVAFSALVIIRGLGAGTVPAHAPFDVGSANGGWLGVVWGMLYGLFIFTGFESAQNLSEETPNPRRSIPRAMLIVVGLTSVYYLIVAYATVIGFGSDGGAIARDAAPLLTLAAPGSFGASWLADLLTVMLLFDIFSLTVATCVYGSRGLFALARDGRLPAAFTRVSRKRRIPVLGTAVPVVWMAVLVIATHVTAPLFSPAQEGAPEFVPVFSWIGGAQSLITVIIWGILCLGAFGWLRRRDSRPAVLVAAAGIAVLGTGGALFASLDHAEASVYVALALVIAYLIFSFLQTTIQRRRGQFTLSTARLASSEELTN</sequence>
<feature type="transmembrane region" description="Helical" evidence="5">
    <location>
        <begin position="56"/>
        <end position="75"/>
    </location>
</feature>
<evidence type="ECO:0000256" key="5">
    <source>
        <dbReference type="SAM" id="Phobius"/>
    </source>
</evidence>
<dbReference type="PANTHER" id="PTHR42770">
    <property type="entry name" value="AMINO ACID TRANSPORTER-RELATED"/>
    <property type="match status" value="1"/>
</dbReference>
<dbReference type="GO" id="GO:0055085">
    <property type="term" value="P:transmembrane transport"/>
    <property type="evidence" value="ECO:0007669"/>
    <property type="project" value="InterPro"/>
</dbReference>
<dbReference type="AlphaFoldDB" id="A0A9Y2JNU0"/>
<evidence type="ECO:0000256" key="4">
    <source>
        <dbReference type="ARBA" id="ARBA00023136"/>
    </source>
</evidence>
<feature type="transmembrane region" description="Helical" evidence="5">
    <location>
        <begin position="107"/>
        <end position="126"/>
    </location>
</feature>